<dbReference type="GO" id="GO:0031177">
    <property type="term" value="F:phosphopantetheine binding"/>
    <property type="evidence" value="ECO:0007669"/>
    <property type="project" value="InterPro"/>
</dbReference>
<dbReference type="InterPro" id="IPR057326">
    <property type="entry name" value="KR_dom"/>
</dbReference>
<dbReference type="NCBIfam" id="NF037941">
    <property type="entry name" value="PKS_NbtC"/>
    <property type="match status" value="1"/>
</dbReference>
<dbReference type="Pfam" id="PF08659">
    <property type="entry name" value="KR"/>
    <property type="match status" value="1"/>
</dbReference>
<dbReference type="InterPro" id="IPR016035">
    <property type="entry name" value="Acyl_Trfase/lysoPLipase"/>
</dbReference>
<keyword evidence="5" id="KW-0511">Multifunctional enzyme</keyword>
<proteinExistence type="predicted"/>
<dbReference type="eggNOG" id="COG2226">
    <property type="taxonomic scope" value="Bacteria"/>
</dbReference>
<dbReference type="InterPro" id="IPR050091">
    <property type="entry name" value="PKS_NRPS_Biosynth_Enz"/>
</dbReference>
<evidence type="ECO:0000313" key="7">
    <source>
        <dbReference type="EMBL" id="AEV74835.1"/>
    </source>
</evidence>
<dbReference type="PATRIC" id="fig|710685.3.peg.4350"/>
<protein>
    <submittedName>
        <fullName evidence="7">Methyltransferase family protein,acyltransferase family protein,phosphopantetheine-containing protein</fullName>
    </submittedName>
</protein>
<dbReference type="InterPro" id="IPR020806">
    <property type="entry name" value="PKS_PP-bd"/>
</dbReference>
<sequence>MRTPSSACRSERNTTISEYRLPDGTIPVLLSADTPSLLRSEAAALLDYLRNHPTVPPERLADMLFRTRAARRYRVLSMVAERAVLEESLRCVVDGGEHSALVRGDNSAAAHRLAFVLPGQGGQRPGMGSVFYESSPAFRAEIDRCHNLFGELFGESPLGYLLGSVVGDATTVVQSALFMQMVALGAMWRSVGVDAAAVIGHSQGEIAGAYLAGKMTLEDAVLIVGTRARAAENISSDDYAMAVVAADRDECESVLARQCGWAQVSVINSPRLVGISGDRDTVAATVDALAANGRFTRVIPVRYPAHTSIVNQFRDEIEAAVRDRVRNQRFLDSDIDFIGSTLGESVTPAIGLAEYWFWNLRNTVRFDRAVAAAVADQADTFVELAEHPTLQYALQENLDVLAAQSATVVGTSDKNASDLSVFTRNLGVIAVNDIGYRWDALRTENDGPVTLPLLDFPNTQFNESSLWLPYEGCTAPLAPAHAAELERDAPRPQVIVEEWTALTRRSMAPPRRLGIIDLTGGDLAPALCAHAETQELSARLIAEHAAADDIESLVVLLPALGAMSQADAAQHVTRFFTDRTWWFESPVKDYWLITVGGEAVVAADGPPHPVPAAISAGFRCLGGEYPDTAFRHLDLSSDIARPESAAAIIAALHTADEPELALRRDGLYAKRLIDTDPNAAASPLTDRHVLITGGTGNVGMEFCEHAASGGARRITLVNRSGETADIARRLRAVKTRGAADIGVIACDIADPTAVRRLADDIGDDHVDLVIHAALDGGSAADMRLADLTEAKFDAALRGKVVGISHVLDTVTLAADARVLMCSSTAAVLGGRGKIMYAAANRMLDAHAAGLRTDGRDCVSVQWGQWAVYQGQDSANLAEVGYLPMRSQDAIALGLGGLPGNAAVAAFDWDRARAVLSALGYGPTLSQLKSTREEASAVPAESADEVDVPRRMLQLLAEALGADDPQALDSTVPLVALGLDSLTALTLRRRIKTEFSCEVVVSELLGGATLDDVVHTVNAEAGGPSQHRANDLDMSRIPSARSDLDLFGLHAIWRVLEPVLGDGATHTADEIADRLQFVERHRWVLRQWLHELTTRGFLHRDSGYRRAADVPSPIRSGLVDVCSDLGYLPLFGKFLDDCNRHLADLVADRISVQELLFPNGSTATADAFYRDNAISRYLNLGARTAVADAVRRIAADRSPVRILELGAGVGGMTNDVVAGLDGLPVDYHFTDVSTFFLNAAQRRFADKPWMRFGMVDLNADLRRQPPCDIVVASNVVHNALDVGRTLGEIHDLLRPGGAVIFIEVCQAHCSFMTSVYFLMSPPPGRSQVGLTDVRAGTDRIFLTQDEWHDQLAANGLTPAKTLPTADHPLSRLDQYVFVAERG</sequence>
<dbReference type="SMART" id="SM00823">
    <property type="entry name" value="PKS_PP"/>
    <property type="match status" value="1"/>
</dbReference>
<keyword evidence="3 7" id="KW-0808">Transferase</keyword>
<evidence type="ECO:0000259" key="6">
    <source>
        <dbReference type="PROSITE" id="PS50075"/>
    </source>
</evidence>
<dbReference type="Pfam" id="PF00550">
    <property type="entry name" value="PP-binding"/>
    <property type="match status" value="1"/>
</dbReference>
<keyword evidence="4" id="KW-0521">NADP</keyword>
<dbReference type="PANTHER" id="PTHR43775">
    <property type="entry name" value="FATTY ACID SYNTHASE"/>
    <property type="match status" value="1"/>
</dbReference>
<dbReference type="eggNOG" id="COG3321">
    <property type="taxonomic scope" value="Bacteria"/>
</dbReference>
<dbReference type="OrthoDB" id="9778690at2"/>
<feature type="domain" description="Carrier" evidence="6">
    <location>
        <begin position="945"/>
        <end position="1020"/>
    </location>
</feature>
<dbReference type="SMART" id="SM00822">
    <property type="entry name" value="PKS_KR"/>
    <property type="match status" value="1"/>
</dbReference>
<dbReference type="InterPro" id="IPR036291">
    <property type="entry name" value="NAD(P)-bd_dom_sf"/>
</dbReference>
<dbReference type="CDD" id="cd02440">
    <property type="entry name" value="AdoMet_MTases"/>
    <property type="match status" value="1"/>
</dbReference>
<dbReference type="GO" id="GO:0008168">
    <property type="term" value="F:methyltransferase activity"/>
    <property type="evidence" value="ECO:0007669"/>
    <property type="project" value="UniProtKB-KW"/>
</dbReference>
<dbReference type="SUPFAM" id="SSF51735">
    <property type="entry name" value="NAD(P)-binding Rossmann-fold domains"/>
    <property type="match status" value="2"/>
</dbReference>
<dbReference type="InterPro" id="IPR016036">
    <property type="entry name" value="Malonyl_transacylase_ACP-bd"/>
</dbReference>
<dbReference type="GO" id="GO:0006633">
    <property type="term" value="P:fatty acid biosynthetic process"/>
    <property type="evidence" value="ECO:0007669"/>
    <property type="project" value="TreeGrafter"/>
</dbReference>
<dbReference type="GO" id="GO:0044550">
    <property type="term" value="P:secondary metabolite biosynthetic process"/>
    <property type="evidence" value="ECO:0007669"/>
    <property type="project" value="TreeGrafter"/>
</dbReference>
<accession>G8RKP4</accession>
<dbReference type="SUPFAM" id="SSF55048">
    <property type="entry name" value="Probable ACP-binding domain of malonyl-CoA ACP transacylase"/>
    <property type="match status" value="1"/>
</dbReference>
<dbReference type="PROSITE" id="PS00012">
    <property type="entry name" value="PHOSPHOPANTETHEINE"/>
    <property type="match status" value="1"/>
</dbReference>
<organism evidence="7 8">
    <name type="scientific">Mycolicibacterium rhodesiae (strain NBB3)</name>
    <name type="common">Mycobacterium rhodesiae</name>
    <dbReference type="NCBI Taxonomy" id="710685"/>
    <lineage>
        <taxon>Bacteria</taxon>
        <taxon>Bacillati</taxon>
        <taxon>Actinomycetota</taxon>
        <taxon>Actinomycetes</taxon>
        <taxon>Mycobacteriales</taxon>
        <taxon>Mycobacteriaceae</taxon>
        <taxon>Mycolicibacterium</taxon>
    </lineage>
</organism>
<evidence type="ECO:0000313" key="8">
    <source>
        <dbReference type="Proteomes" id="UP000005442"/>
    </source>
</evidence>
<dbReference type="PROSITE" id="PS50075">
    <property type="entry name" value="CARRIER"/>
    <property type="match status" value="1"/>
</dbReference>
<dbReference type="Gene3D" id="3.40.50.720">
    <property type="entry name" value="NAD(P)-binding Rossmann-like Domain"/>
    <property type="match status" value="1"/>
</dbReference>
<dbReference type="InterPro" id="IPR013968">
    <property type="entry name" value="PKS_KR"/>
</dbReference>
<dbReference type="GO" id="GO:0032259">
    <property type="term" value="P:methylation"/>
    <property type="evidence" value="ECO:0007669"/>
    <property type="project" value="UniProtKB-KW"/>
</dbReference>
<dbReference type="GO" id="GO:0004312">
    <property type="term" value="F:fatty acid synthase activity"/>
    <property type="evidence" value="ECO:0007669"/>
    <property type="project" value="TreeGrafter"/>
</dbReference>
<dbReference type="KEGG" id="mrh:MycrhN_4335"/>
<dbReference type="InterPro" id="IPR009081">
    <property type="entry name" value="PP-bd_ACP"/>
</dbReference>
<dbReference type="Pfam" id="PF08242">
    <property type="entry name" value="Methyltransf_12"/>
    <property type="match status" value="1"/>
</dbReference>
<evidence type="ECO:0000256" key="2">
    <source>
        <dbReference type="ARBA" id="ARBA00022553"/>
    </source>
</evidence>
<keyword evidence="7" id="KW-0489">Methyltransferase</keyword>
<dbReference type="PANTHER" id="PTHR43775:SF37">
    <property type="entry name" value="SI:DKEY-61P9.11"/>
    <property type="match status" value="1"/>
</dbReference>
<evidence type="ECO:0000256" key="4">
    <source>
        <dbReference type="ARBA" id="ARBA00022857"/>
    </source>
</evidence>
<gene>
    <name evidence="7" type="ordered locus">MycrhN_4335</name>
</gene>
<keyword evidence="1" id="KW-0596">Phosphopantetheine</keyword>
<dbReference type="Gene3D" id="3.40.50.150">
    <property type="entry name" value="Vaccinia Virus protein VP39"/>
    <property type="match status" value="1"/>
</dbReference>
<dbReference type="InterPro" id="IPR029063">
    <property type="entry name" value="SAM-dependent_MTases_sf"/>
</dbReference>
<dbReference type="Pfam" id="PF00698">
    <property type="entry name" value="Acyl_transf_1"/>
    <property type="match status" value="1"/>
</dbReference>
<dbReference type="Gene3D" id="3.40.366.10">
    <property type="entry name" value="Malonyl-Coenzyme A Acyl Carrier Protein, domain 2"/>
    <property type="match status" value="1"/>
</dbReference>
<dbReference type="InterPro" id="IPR006162">
    <property type="entry name" value="Ppantetheine_attach_site"/>
</dbReference>
<keyword evidence="7" id="KW-0012">Acyltransferase</keyword>
<dbReference type="STRING" id="710685.MycrhN_4335"/>
<dbReference type="InterPro" id="IPR036736">
    <property type="entry name" value="ACP-like_sf"/>
</dbReference>
<dbReference type="InterPro" id="IPR001227">
    <property type="entry name" value="Ac_transferase_dom_sf"/>
</dbReference>
<name>G8RKP4_MYCRN</name>
<dbReference type="EMBL" id="CP003169">
    <property type="protein sequence ID" value="AEV74835.1"/>
    <property type="molecule type" value="Genomic_DNA"/>
</dbReference>
<dbReference type="Gene3D" id="3.30.70.3290">
    <property type="match status" value="1"/>
</dbReference>
<dbReference type="SUPFAM" id="SSF52151">
    <property type="entry name" value="FabD/lysophospholipase-like"/>
    <property type="match status" value="1"/>
</dbReference>
<evidence type="ECO:0000256" key="3">
    <source>
        <dbReference type="ARBA" id="ARBA00022679"/>
    </source>
</evidence>
<dbReference type="SUPFAM" id="SSF47336">
    <property type="entry name" value="ACP-like"/>
    <property type="match status" value="1"/>
</dbReference>
<dbReference type="Gene3D" id="1.10.1200.10">
    <property type="entry name" value="ACP-like"/>
    <property type="match status" value="1"/>
</dbReference>
<dbReference type="InterPro" id="IPR014043">
    <property type="entry name" value="Acyl_transferase_dom"/>
</dbReference>
<dbReference type="HOGENOM" id="CLU_003799_0_0_11"/>
<evidence type="ECO:0000256" key="1">
    <source>
        <dbReference type="ARBA" id="ARBA00022450"/>
    </source>
</evidence>
<keyword evidence="8" id="KW-1185">Reference proteome</keyword>
<dbReference type="CDD" id="cd05274">
    <property type="entry name" value="KR_FAS_SDR_x"/>
    <property type="match status" value="1"/>
</dbReference>
<dbReference type="eggNOG" id="COG1028">
    <property type="taxonomic scope" value="Bacteria"/>
</dbReference>
<dbReference type="SUPFAM" id="SSF53335">
    <property type="entry name" value="S-adenosyl-L-methionine-dependent methyltransferases"/>
    <property type="match status" value="1"/>
</dbReference>
<dbReference type="Proteomes" id="UP000005442">
    <property type="component" value="Chromosome"/>
</dbReference>
<dbReference type="InterPro" id="IPR013217">
    <property type="entry name" value="Methyltransf_12"/>
</dbReference>
<keyword evidence="2" id="KW-0597">Phosphoprotein</keyword>
<reference evidence="7 8" key="1">
    <citation type="submission" date="2011-12" db="EMBL/GenBank/DDBJ databases">
        <title>Complete sequence of Mycobacterium rhodesiae NBB3.</title>
        <authorList>
            <consortium name="US DOE Joint Genome Institute"/>
            <person name="Lucas S."/>
            <person name="Han J."/>
            <person name="Lapidus A."/>
            <person name="Cheng J.-F."/>
            <person name="Goodwin L."/>
            <person name="Pitluck S."/>
            <person name="Peters L."/>
            <person name="Mikhailova N."/>
            <person name="Gu W."/>
            <person name="Detter J.C."/>
            <person name="Han C."/>
            <person name="Tapia R."/>
            <person name="Land M."/>
            <person name="Hauser L."/>
            <person name="Kyrpides N."/>
            <person name="Ivanova N."/>
            <person name="Pagani I."/>
            <person name="Mattes T."/>
            <person name="Holmes A."/>
            <person name="Rutledge P."/>
            <person name="Paulsen I."/>
            <person name="Coleman N."/>
            <person name="Woyke T."/>
        </authorList>
    </citation>
    <scope>NUCLEOTIDE SEQUENCE [LARGE SCALE GENOMIC DNA]</scope>
    <source>
        <strain evidence="7 8">NBB3</strain>
    </source>
</reference>
<evidence type="ECO:0000256" key="5">
    <source>
        <dbReference type="ARBA" id="ARBA00023268"/>
    </source>
</evidence>
<dbReference type="SMART" id="SM00827">
    <property type="entry name" value="PKS_AT"/>
    <property type="match status" value="1"/>
</dbReference>